<dbReference type="Pfam" id="PF13920">
    <property type="entry name" value="zf-C3HC4_3"/>
    <property type="match status" value="1"/>
</dbReference>
<dbReference type="Proteomes" id="UP000478052">
    <property type="component" value="Unassembled WGS sequence"/>
</dbReference>
<dbReference type="PROSITE" id="PS50143">
    <property type="entry name" value="BIR_REPEAT_2"/>
    <property type="match status" value="1"/>
</dbReference>
<dbReference type="GO" id="GO:0051726">
    <property type="term" value="P:regulation of cell cycle"/>
    <property type="evidence" value="ECO:0007669"/>
    <property type="project" value="TreeGrafter"/>
</dbReference>
<gene>
    <name evidence="6" type="ORF">FWK35_00037888</name>
</gene>
<evidence type="ECO:0000256" key="4">
    <source>
        <dbReference type="PROSITE-ProRule" id="PRU00175"/>
    </source>
</evidence>
<dbReference type="GO" id="GO:0031398">
    <property type="term" value="P:positive regulation of protein ubiquitination"/>
    <property type="evidence" value="ECO:0007669"/>
    <property type="project" value="TreeGrafter"/>
</dbReference>
<dbReference type="InterPro" id="IPR001370">
    <property type="entry name" value="BIR_rpt"/>
</dbReference>
<evidence type="ECO:0000313" key="6">
    <source>
        <dbReference type="EMBL" id="KAF0750213.1"/>
    </source>
</evidence>
<keyword evidence="2 4" id="KW-0863">Zinc-finger</keyword>
<dbReference type="GO" id="GO:0061630">
    <property type="term" value="F:ubiquitin protein ligase activity"/>
    <property type="evidence" value="ECO:0007669"/>
    <property type="project" value="TreeGrafter"/>
</dbReference>
<dbReference type="GO" id="GO:0043027">
    <property type="term" value="F:cysteine-type endopeptidase inhibitor activity involved in apoptotic process"/>
    <property type="evidence" value="ECO:0007669"/>
    <property type="project" value="TreeGrafter"/>
</dbReference>
<dbReference type="GO" id="GO:0043066">
    <property type="term" value="P:negative regulation of apoptotic process"/>
    <property type="evidence" value="ECO:0007669"/>
    <property type="project" value="TreeGrafter"/>
</dbReference>
<evidence type="ECO:0000259" key="5">
    <source>
        <dbReference type="PROSITE" id="PS50089"/>
    </source>
</evidence>
<comment type="similarity">
    <text evidence="1">Belongs to the IAP family.</text>
</comment>
<proteinExistence type="inferred from homology"/>
<dbReference type="EMBL" id="VUJU01005801">
    <property type="protein sequence ID" value="KAF0750213.1"/>
    <property type="molecule type" value="Genomic_DNA"/>
</dbReference>
<dbReference type="Gene3D" id="3.30.40.10">
    <property type="entry name" value="Zinc/RING finger domain, C3HC4 (zinc finger)"/>
    <property type="match status" value="1"/>
</dbReference>
<keyword evidence="2 4" id="KW-0479">Metal-binding</keyword>
<dbReference type="SUPFAM" id="SSF57924">
    <property type="entry name" value="Inhibitor of apoptosis (IAP) repeat"/>
    <property type="match status" value="1"/>
</dbReference>
<dbReference type="OrthoDB" id="5855668at2759"/>
<evidence type="ECO:0000313" key="7">
    <source>
        <dbReference type="Proteomes" id="UP000478052"/>
    </source>
</evidence>
<keyword evidence="3" id="KW-0862">Zinc</keyword>
<accession>A0A6G0Y6L2</accession>
<dbReference type="InterPro" id="IPR050784">
    <property type="entry name" value="IAP"/>
</dbReference>
<reference evidence="6 7" key="1">
    <citation type="submission" date="2019-08" db="EMBL/GenBank/DDBJ databases">
        <title>Whole genome of Aphis craccivora.</title>
        <authorList>
            <person name="Voronova N.V."/>
            <person name="Shulinski R.S."/>
            <person name="Bandarenka Y.V."/>
            <person name="Zhorov D.G."/>
            <person name="Warner D."/>
        </authorList>
    </citation>
    <scope>NUCLEOTIDE SEQUENCE [LARGE SCALE GENOMIC DNA]</scope>
    <source>
        <strain evidence="6">180601</strain>
        <tissue evidence="6">Whole Body</tissue>
    </source>
</reference>
<dbReference type="Gene3D" id="1.10.1170.10">
    <property type="entry name" value="Inhibitor Of Apoptosis Protein (2mihbC-IAP-1), Chain A"/>
    <property type="match status" value="1"/>
</dbReference>
<organism evidence="6 7">
    <name type="scientific">Aphis craccivora</name>
    <name type="common">Cowpea aphid</name>
    <dbReference type="NCBI Taxonomy" id="307492"/>
    <lineage>
        <taxon>Eukaryota</taxon>
        <taxon>Metazoa</taxon>
        <taxon>Ecdysozoa</taxon>
        <taxon>Arthropoda</taxon>
        <taxon>Hexapoda</taxon>
        <taxon>Insecta</taxon>
        <taxon>Pterygota</taxon>
        <taxon>Neoptera</taxon>
        <taxon>Paraneoptera</taxon>
        <taxon>Hemiptera</taxon>
        <taxon>Sternorrhyncha</taxon>
        <taxon>Aphidomorpha</taxon>
        <taxon>Aphidoidea</taxon>
        <taxon>Aphididae</taxon>
        <taxon>Aphidini</taxon>
        <taxon>Aphis</taxon>
        <taxon>Aphis</taxon>
    </lineage>
</organism>
<dbReference type="PANTHER" id="PTHR10044:SF139">
    <property type="entry name" value="DEATH-ASSOCIATED INHIBITOR OF APOPTOSIS 2"/>
    <property type="match status" value="1"/>
</dbReference>
<comment type="caution">
    <text evidence="6">The sequence shown here is derived from an EMBL/GenBank/DDBJ whole genome shotgun (WGS) entry which is preliminary data.</text>
</comment>
<dbReference type="PANTHER" id="PTHR10044">
    <property type="entry name" value="INHIBITOR OF APOPTOSIS"/>
    <property type="match status" value="1"/>
</dbReference>
<evidence type="ECO:0000256" key="2">
    <source>
        <dbReference type="ARBA" id="ARBA00022771"/>
    </source>
</evidence>
<dbReference type="AlphaFoldDB" id="A0A6G0Y6L2"/>
<dbReference type="PROSITE" id="PS50089">
    <property type="entry name" value="ZF_RING_2"/>
    <property type="match status" value="1"/>
</dbReference>
<dbReference type="InterPro" id="IPR013083">
    <property type="entry name" value="Znf_RING/FYVE/PHD"/>
</dbReference>
<dbReference type="GO" id="GO:0005737">
    <property type="term" value="C:cytoplasm"/>
    <property type="evidence" value="ECO:0007669"/>
    <property type="project" value="TreeGrafter"/>
</dbReference>
<dbReference type="GO" id="GO:0008270">
    <property type="term" value="F:zinc ion binding"/>
    <property type="evidence" value="ECO:0007669"/>
    <property type="project" value="UniProtKB-KW"/>
</dbReference>
<evidence type="ECO:0000256" key="1">
    <source>
        <dbReference type="ARBA" id="ARBA00006672"/>
    </source>
</evidence>
<evidence type="ECO:0000256" key="3">
    <source>
        <dbReference type="ARBA" id="ARBA00022833"/>
    </source>
</evidence>
<dbReference type="InterPro" id="IPR001841">
    <property type="entry name" value="Znf_RING"/>
</dbReference>
<sequence length="499" mass="57981">MSKEVKKYDKNRFDDLFYAHSEIFLNDNPLVAYGATDFYDDYDRISEFPIDVVRPYVEQLLKAHGEGPLLHTIIAVNFEFVPIEDKGRKFGFIDKSSLDVTKMATFMAGLVAACGMDLSLAWDKKYVCTRCRCLIRKSEMMIPTVLEMLHDHVGVCEMSIDMRYFKPLTDFWKKCDRKKYINLLNRAVIETVLRKQSLLMLHPQDYDELPFSVFIRNRWVSLHVVLRSRKRHPQYDDDAINRMAEAGYHTFPNPKQMTWKELKKELKDFARRPISESKITCFSCHHEVTLCNEFVSDPWRYHAQESPRCNFLLMKKGNDYVKEVQESTYNFGKIKKKEIPEAVKEVSLKLKPPTPPMGEFFDFCKVVTSRKLTESTAVLSPTTITDCTVCSVEMRNVVLIPCLHIVTCVDCSFSVRDCPLCRKLINGFMMPLFEPDGSFWMRPECMGGNYFMNLPCRHLIETCVPDNVERCPKAKDVGVDKIFCVVCGNMNMARIRVYL</sequence>
<feature type="domain" description="RING-type" evidence="5">
    <location>
        <begin position="387"/>
        <end position="422"/>
    </location>
</feature>
<protein>
    <submittedName>
        <fullName evidence="6">Death-associated inhibitor of apoptosis 1-like</fullName>
    </submittedName>
</protein>
<dbReference type="GO" id="GO:0005634">
    <property type="term" value="C:nucleus"/>
    <property type="evidence" value="ECO:0007669"/>
    <property type="project" value="TreeGrafter"/>
</dbReference>
<name>A0A6G0Y6L2_APHCR</name>
<keyword evidence="7" id="KW-1185">Reference proteome</keyword>